<evidence type="ECO:0000313" key="1">
    <source>
        <dbReference type="EMBL" id="KAH8033127.1"/>
    </source>
</evidence>
<name>A0A9J6EFS9_RHIMP</name>
<gene>
    <name evidence="1" type="ORF">HPB51_007648</name>
</gene>
<dbReference type="Proteomes" id="UP000821866">
    <property type="component" value="Chromosome 2"/>
</dbReference>
<dbReference type="AlphaFoldDB" id="A0A9J6EFS9"/>
<keyword evidence="2" id="KW-1185">Reference proteome</keyword>
<reference evidence="1" key="1">
    <citation type="journal article" date="2020" name="Cell">
        <title>Large-Scale Comparative Analyses of Tick Genomes Elucidate Their Genetic Diversity and Vector Capacities.</title>
        <authorList>
            <consortium name="Tick Genome and Microbiome Consortium (TIGMIC)"/>
            <person name="Jia N."/>
            <person name="Wang J."/>
            <person name="Shi W."/>
            <person name="Du L."/>
            <person name="Sun Y."/>
            <person name="Zhan W."/>
            <person name="Jiang J.F."/>
            <person name="Wang Q."/>
            <person name="Zhang B."/>
            <person name="Ji P."/>
            <person name="Bell-Sakyi L."/>
            <person name="Cui X.M."/>
            <person name="Yuan T.T."/>
            <person name="Jiang B.G."/>
            <person name="Yang W.F."/>
            <person name="Lam T.T."/>
            <person name="Chang Q.C."/>
            <person name="Ding S.J."/>
            <person name="Wang X.J."/>
            <person name="Zhu J.G."/>
            <person name="Ruan X.D."/>
            <person name="Zhao L."/>
            <person name="Wei J.T."/>
            <person name="Ye R.Z."/>
            <person name="Que T.C."/>
            <person name="Du C.H."/>
            <person name="Zhou Y.H."/>
            <person name="Cheng J.X."/>
            <person name="Dai P.F."/>
            <person name="Guo W.B."/>
            <person name="Han X.H."/>
            <person name="Huang E.J."/>
            <person name="Li L.F."/>
            <person name="Wei W."/>
            <person name="Gao Y.C."/>
            <person name="Liu J.Z."/>
            <person name="Shao H.Z."/>
            <person name="Wang X."/>
            <person name="Wang C.C."/>
            <person name="Yang T.C."/>
            <person name="Huo Q.B."/>
            <person name="Li W."/>
            <person name="Chen H.Y."/>
            <person name="Chen S.E."/>
            <person name="Zhou L.G."/>
            <person name="Ni X.B."/>
            <person name="Tian J.H."/>
            <person name="Sheng Y."/>
            <person name="Liu T."/>
            <person name="Pan Y.S."/>
            <person name="Xia L.Y."/>
            <person name="Li J."/>
            <person name="Zhao F."/>
            <person name="Cao W.C."/>
        </authorList>
    </citation>
    <scope>NUCLEOTIDE SEQUENCE</scope>
    <source>
        <strain evidence="1">Rmic-2018</strain>
    </source>
</reference>
<protein>
    <submittedName>
        <fullName evidence="1">Uncharacterized protein</fullName>
    </submittedName>
</protein>
<proteinExistence type="predicted"/>
<accession>A0A9J6EFS9</accession>
<organism evidence="1 2">
    <name type="scientific">Rhipicephalus microplus</name>
    <name type="common">Cattle tick</name>
    <name type="synonym">Boophilus microplus</name>
    <dbReference type="NCBI Taxonomy" id="6941"/>
    <lineage>
        <taxon>Eukaryota</taxon>
        <taxon>Metazoa</taxon>
        <taxon>Ecdysozoa</taxon>
        <taxon>Arthropoda</taxon>
        <taxon>Chelicerata</taxon>
        <taxon>Arachnida</taxon>
        <taxon>Acari</taxon>
        <taxon>Parasitiformes</taxon>
        <taxon>Ixodida</taxon>
        <taxon>Ixodoidea</taxon>
        <taxon>Ixodidae</taxon>
        <taxon>Rhipicephalinae</taxon>
        <taxon>Rhipicephalus</taxon>
        <taxon>Boophilus</taxon>
    </lineage>
</organism>
<evidence type="ECO:0000313" key="2">
    <source>
        <dbReference type="Proteomes" id="UP000821866"/>
    </source>
</evidence>
<comment type="caution">
    <text evidence="1">The sequence shown here is derived from an EMBL/GenBank/DDBJ whole genome shotgun (WGS) entry which is preliminary data.</text>
</comment>
<dbReference type="EMBL" id="JABSTU010000004">
    <property type="protein sequence ID" value="KAH8033127.1"/>
    <property type="molecule type" value="Genomic_DNA"/>
</dbReference>
<sequence length="177" mass="20041">MRVLANKIARLVQNLDKLSTPEKLIFDQSVMKANAKSPRAASSLKADFGFESTLFTVLKDKLQVFPEKERRGVLMFDEVSVRVCTLGSQTWLCLERLTSPSTQDPRTVRKMAITFWSFSSNHFLEGGRRLLGPFALPVQPPVQSYRSCCSSALCTFRTLVLLMMRLQATIQHEIVQL</sequence>
<reference evidence="1" key="2">
    <citation type="submission" date="2021-09" db="EMBL/GenBank/DDBJ databases">
        <authorList>
            <person name="Jia N."/>
            <person name="Wang J."/>
            <person name="Shi W."/>
            <person name="Du L."/>
            <person name="Sun Y."/>
            <person name="Zhan W."/>
            <person name="Jiang J."/>
            <person name="Wang Q."/>
            <person name="Zhang B."/>
            <person name="Ji P."/>
            <person name="Sakyi L.B."/>
            <person name="Cui X."/>
            <person name="Yuan T."/>
            <person name="Jiang B."/>
            <person name="Yang W."/>
            <person name="Lam T.T.-Y."/>
            <person name="Chang Q."/>
            <person name="Ding S."/>
            <person name="Wang X."/>
            <person name="Zhu J."/>
            <person name="Ruan X."/>
            <person name="Zhao L."/>
            <person name="Wei J."/>
            <person name="Que T."/>
            <person name="Du C."/>
            <person name="Cheng J."/>
            <person name="Dai P."/>
            <person name="Han X."/>
            <person name="Huang E."/>
            <person name="Gao Y."/>
            <person name="Liu J."/>
            <person name="Shao H."/>
            <person name="Ye R."/>
            <person name="Li L."/>
            <person name="Wei W."/>
            <person name="Wang X."/>
            <person name="Wang C."/>
            <person name="Huo Q."/>
            <person name="Li W."/>
            <person name="Guo W."/>
            <person name="Chen H."/>
            <person name="Chen S."/>
            <person name="Zhou L."/>
            <person name="Zhou L."/>
            <person name="Ni X."/>
            <person name="Tian J."/>
            <person name="Zhou Y."/>
            <person name="Sheng Y."/>
            <person name="Liu T."/>
            <person name="Pan Y."/>
            <person name="Xia L."/>
            <person name="Li J."/>
            <person name="Zhao F."/>
            <person name="Cao W."/>
        </authorList>
    </citation>
    <scope>NUCLEOTIDE SEQUENCE</scope>
    <source>
        <strain evidence="1">Rmic-2018</strain>
        <tissue evidence="1">Larvae</tissue>
    </source>
</reference>